<comment type="caution">
    <text evidence="1">The sequence shown here is derived from an EMBL/GenBank/DDBJ whole genome shotgun (WGS) entry which is preliminary data.</text>
</comment>
<evidence type="ECO:0008006" key="2">
    <source>
        <dbReference type="Google" id="ProtNLM"/>
    </source>
</evidence>
<gene>
    <name evidence="1" type="ORF">SDC9_23333</name>
</gene>
<dbReference type="Gene3D" id="2.60.120.260">
    <property type="entry name" value="Galactose-binding domain-like"/>
    <property type="match status" value="1"/>
</dbReference>
<evidence type="ECO:0000313" key="1">
    <source>
        <dbReference type="EMBL" id="MPL77477.1"/>
    </source>
</evidence>
<dbReference type="PANTHER" id="PTHR47406:SF2">
    <property type="entry name" value="ALPHA GLUCURONIDASE N-TERMINAL DOMAIN-CONTAINING PROTEIN"/>
    <property type="match status" value="1"/>
</dbReference>
<sequence>MKKIVLLCLCLVLSIGSFAQKDKLTLVKDGKSDYVIVIPSNYSEWILYSAQLLQSDIYKVTNCVIPIVDDLSKKRKKEICISFSTRFNPDKMKMGYGYRVYTDKEKIFIYGEDYFLYDNPHFAVVDFLEKNIGIRKFTPDCEVYPKKKDIILDVKDLNYSYSSKNTYRQVRSVFTRENKDFRYWLKQHLQEDMFAEGFFVHTFEKLVPRAKYFETHPEYFSLINGKRMHDQLCLSNEDVFKIVVERLKEEMKKQPNAKVWSVSQNDNFSYCSCPECKKKNEREESPSGALIEFVNRVAREFPNKTISTLAYQYSRKAPKYIKPEDNVQIMLCTIEEDRNKTIEEASIDALKKNPNAQTFAKDIQDWGKITKNIFLWDYNVDFAYSVSPFPNLHVLKPNLKFFMDNNALQHFQQANSDVGHEFAELKTYLISKLLWDINVDQDSIINEFLQGYYGKASTFIRQYIDTIQYFGQNSKVFLDIYAPPTNYSKTFLSKDKIDIYSSIFNKAEEAVKGDSVYLLRVRSARLPLWFAIMEIGKADMFGERGWYSKNSEGKYILRKDMSQMLEDFYSTCFNAKVRNLNESNLLPIEYYKSTKRFIEISVDSNIAFEKKVISLPEPSPLYSEGNMSTITNGVRGDSEYKIHWLGWHGVDFSLVLDLERVVSNKTIKLSSLYSPKSWILHPSRVECLVSKDGSNYISVGNVEIGDIQKYEDIIREYVFSPKDIDYRYVKFEIKGTKALPSWHPSEGGTSWVFLDEIIVE</sequence>
<proteinExistence type="predicted"/>
<protein>
    <recommendedName>
        <fullName evidence="2">F5/8 type C domain-containing protein</fullName>
    </recommendedName>
</protein>
<dbReference type="PANTHER" id="PTHR47406">
    <property type="entry name" value="COAGULATION FACTOR 5/8 TYPE, C-TERMINAL"/>
    <property type="match status" value="1"/>
</dbReference>
<dbReference type="AlphaFoldDB" id="A0A644UEV0"/>
<dbReference type="EMBL" id="VSSQ01000107">
    <property type="protein sequence ID" value="MPL77477.1"/>
    <property type="molecule type" value="Genomic_DNA"/>
</dbReference>
<reference evidence="1" key="1">
    <citation type="submission" date="2019-08" db="EMBL/GenBank/DDBJ databases">
        <authorList>
            <person name="Kucharzyk K."/>
            <person name="Murdoch R.W."/>
            <person name="Higgins S."/>
            <person name="Loffler F."/>
        </authorList>
    </citation>
    <scope>NUCLEOTIDE SEQUENCE</scope>
</reference>
<dbReference type="Pfam" id="PF16126">
    <property type="entry name" value="DUF4838"/>
    <property type="match status" value="1"/>
</dbReference>
<organism evidence="1">
    <name type="scientific">bioreactor metagenome</name>
    <dbReference type="NCBI Taxonomy" id="1076179"/>
    <lineage>
        <taxon>unclassified sequences</taxon>
        <taxon>metagenomes</taxon>
        <taxon>ecological metagenomes</taxon>
    </lineage>
</organism>
<accession>A0A644UEV0</accession>
<name>A0A644UEV0_9ZZZZ</name>
<dbReference type="InterPro" id="IPR032287">
    <property type="entry name" value="DUF4838"/>
</dbReference>